<accession>A0A9P5SC92</accession>
<dbReference type="AlphaFoldDB" id="A0A9P5SC92"/>
<dbReference type="Pfam" id="PF01926">
    <property type="entry name" value="MMR_HSR1"/>
    <property type="match status" value="1"/>
</dbReference>
<comment type="caution">
    <text evidence="2">The sequence shown here is derived from an EMBL/GenBank/DDBJ whole genome shotgun (WGS) entry which is preliminary data.</text>
</comment>
<dbReference type="InterPro" id="IPR006073">
    <property type="entry name" value="GTP-bd"/>
</dbReference>
<dbReference type="InterPro" id="IPR027417">
    <property type="entry name" value="P-loop_NTPase"/>
</dbReference>
<reference evidence="2" key="1">
    <citation type="journal article" date="2020" name="Fungal Divers.">
        <title>Resolving the Mortierellaceae phylogeny through synthesis of multi-gene phylogenetics and phylogenomics.</title>
        <authorList>
            <person name="Vandepol N."/>
            <person name="Liber J."/>
            <person name="Desiro A."/>
            <person name="Na H."/>
            <person name="Kennedy M."/>
            <person name="Barry K."/>
            <person name="Grigoriev I.V."/>
            <person name="Miller A.N."/>
            <person name="O'Donnell K."/>
            <person name="Stajich J.E."/>
            <person name="Bonito G."/>
        </authorList>
    </citation>
    <scope>NUCLEOTIDE SEQUENCE</scope>
    <source>
        <strain evidence="2">NVP1</strain>
    </source>
</reference>
<protein>
    <recommendedName>
        <fullName evidence="1">G domain-containing protein</fullName>
    </recommendedName>
</protein>
<organism evidence="2 3">
    <name type="scientific">Podila minutissima</name>
    <dbReference type="NCBI Taxonomy" id="64525"/>
    <lineage>
        <taxon>Eukaryota</taxon>
        <taxon>Fungi</taxon>
        <taxon>Fungi incertae sedis</taxon>
        <taxon>Mucoromycota</taxon>
        <taxon>Mortierellomycotina</taxon>
        <taxon>Mortierellomycetes</taxon>
        <taxon>Mortierellales</taxon>
        <taxon>Mortierellaceae</taxon>
        <taxon>Podila</taxon>
    </lineage>
</organism>
<evidence type="ECO:0000313" key="2">
    <source>
        <dbReference type="EMBL" id="KAF9322911.1"/>
    </source>
</evidence>
<evidence type="ECO:0000259" key="1">
    <source>
        <dbReference type="Pfam" id="PF01926"/>
    </source>
</evidence>
<feature type="domain" description="G" evidence="1">
    <location>
        <begin position="7"/>
        <end position="77"/>
    </location>
</feature>
<sequence>MENMLNILLVGNTGVGKSSILNLFGAPFKADFALIDGLTSETECFVLKINGKQVRLIDAPGLIENSDQRISRNAEEITRALKFGGKYKLVFVYQSNSGRLLPHDVFTTTKVCKAINHCLEVGLIINKVDEEDMEKYDNEKNRLQIAQALSKATNEKLKADNIIALEYCKPRERHKLKPKLLSYIEALHADAINQVDPIHANLKEINKFVKWFNSILTTVAVAGGIMSYPVTHKLGQWDKMWDRLGEAKFVQESHFGDN</sequence>
<dbReference type="EMBL" id="JAAAUY010001417">
    <property type="protein sequence ID" value="KAF9322911.1"/>
    <property type="molecule type" value="Genomic_DNA"/>
</dbReference>
<dbReference type="Gene3D" id="3.40.50.300">
    <property type="entry name" value="P-loop containing nucleotide triphosphate hydrolases"/>
    <property type="match status" value="1"/>
</dbReference>
<name>A0A9P5SC92_9FUNG</name>
<dbReference type="SUPFAM" id="SSF52540">
    <property type="entry name" value="P-loop containing nucleoside triphosphate hydrolases"/>
    <property type="match status" value="1"/>
</dbReference>
<evidence type="ECO:0000313" key="3">
    <source>
        <dbReference type="Proteomes" id="UP000696485"/>
    </source>
</evidence>
<dbReference type="GO" id="GO:0005525">
    <property type="term" value="F:GTP binding"/>
    <property type="evidence" value="ECO:0007669"/>
    <property type="project" value="InterPro"/>
</dbReference>
<keyword evidence="3" id="KW-1185">Reference proteome</keyword>
<proteinExistence type="predicted"/>
<dbReference type="Proteomes" id="UP000696485">
    <property type="component" value="Unassembled WGS sequence"/>
</dbReference>
<gene>
    <name evidence="2" type="ORF">BG006_001956</name>
</gene>